<dbReference type="Pfam" id="PF04000">
    <property type="entry name" value="Sas10_Utp3"/>
    <property type="match status" value="1"/>
</dbReference>
<gene>
    <name evidence="2" type="primary">NGDN</name>
    <name evidence="2" type="ORF">SDJN03_01468</name>
</gene>
<feature type="region of interest" description="Disordered" evidence="1">
    <location>
        <begin position="133"/>
        <end position="202"/>
    </location>
</feature>
<reference evidence="2 3" key="1">
    <citation type="journal article" date="2021" name="Hortic Res">
        <title>The domestication of Cucurbita argyrosperma as revealed by the genome of its wild relative.</title>
        <authorList>
            <person name="Barrera-Redondo J."/>
            <person name="Sanchez-de la Vega G."/>
            <person name="Aguirre-Liguori J.A."/>
            <person name="Castellanos-Morales G."/>
            <person name="Gutierrez-Guerrero Y.T."/>
            <person name="Aguirre-Dugua X."/>
            <person name="Aguirre-Planter E."/>
            <person name="Tenaillon M.I."/>
            <person name="Lira-Saade R."/>
            <person name="Eguiarte L.E."/>
        </authorList>
    </citation>
    <scope>NUCLEOTIDE SEQUENCE [LARGE SCALE GENOMIC DNA]</scope>
    <source>
        <strain evidence="2">JBR-2021</strain>
    </source>
</reference>
<dbReference type="AlphaFoldDB" id="A0AAV6PA65"/>
<dbReference type="GO" id="GO:0032040">
    <property type="term" value="C:small-subunit processome"/>
    <property type="evidence" value="ECO:0007669"/>
    <property type="project" value="TreeGrafter"/>
</dbReference>
<dbReference type="InterPro" id="IPR007146">
    <property type="entry name" value="Sas10/Utp3/C1D"/>
</dbReference>
<evidence type="ECO:0000313" key="3">
    <source>
        <dbReference type="Proteomes" id="UP000685013"/>
    </source>
</evidence>
<sequence length="337" mass="38447">MEEHNNMRCDDRTNREASQLTALLKEMKDGLDTVTNKVQALTAKVKSHELPTSDGISYLDAKYLLLLNYCSSLVYYLLRKAKGFSIEGHPVVRSLVEIRLFLEKIRPIDKKLEYQIQKLTRVSVVAKEDAIVDEKESATPQATDDRLKYRPNPDMLVSKSEGIAEDGDGIYRPPRFAPTTMDEDKSSRKERNSSRKDLETLRRARQSDYMRELMDDMAGKPEEIKESIGLENREVARYVAKMDERDRREEELFTRAPLTKMEKKREKYLKKSRYGMGGVTDSFFDEVKSMPLGGADDEQPTSFDFSLNFGALGFYIESNDIPLLSAGQALKPRAASG</sequence>
<proteinExistence type="predicted"/>
<feature type="non-terminal residue" evidence="2">
    <location>
        <position position="1"/>
    </location>
</feature>
<name>A0AAV6PA65_9ROSI</name>
<dbReference type="GO" id="GO:0000462">
    <property type="term" value="P:maturation of SSU-rRNA from tricistronic rRNA transcript (SSU-rRNA, 5.8S rRNA, LSU-rRNA)"/>
    <property type="evidence" value="ECO:0007669"/>
    <property type="project" value="TreeGrafter"/>
</dbReference>
<keyword evidence="3" id="KW-1185">Reference proteome</keyword>
<feature type="compositionally biased region" description="Basic and acidic residues" evidence="1">
    <location>
        <begin position="133"/>
        <end position="148"/>
    </location>
</feature>
<protein>
    <submittedName>
        <fullName evidence="2">Neuroguidin</fullName>
    </submittedName>
</protein>
<dbReference type="PANTHER" id="PTHR13237:SF9">
    <property type="entry name" value="NEUROGUIDIN"/>
    <property type="match status" value="1"/>
</dbReference>
<dbReference type="EMBL" id="JAGKQH010000001">
    <property type="protein sequence ID" value="KAG6608126.1"/>
    <property type="molecule type" value="Genomic_DNA"/>
</dbReference>
<evidence type="ECO:0000313" key="2">
    <source>
        <dbReference type="EMBL" id="KAG6608126.1"/>
    </source>
</evidence>
<dbReference type="PANTHER" id="PTHR13237">
    <property type="entry name" value="SOMETHING ABOUT SILENCING PROTEIN 10-RELATED"/>
    <property type="match status" value="1"/>
</dbReference>
<organism evidence="2 3">
    <name type="scientific">Cucurbita argyrosperma subsp. sororia</name>
    <dbReference type="NCBI Taxonomy" id="37648"/>
    <lineage>
        <taxon>Eukaryota</taxon>
        <taxon>Viridiplantae</taxon>
        <taxon>Streptophyta</taxon>
        <taxon>Embryophyta</taxon>
        <taxon>Tracheophyta</taxon>
        <taxon>Spermatophyta</taxon>
        <taxon>Magnoliopsida</taxon>
        <taxon>eudicotyledons</taxon>
        <taxon>Gunneridae</taxon>
        <taxon>Pentapetalae</taxon>
        <taxon>rosids</taxon>
        <taxon>fabids</taxon>
        <taxon>Cucurbitales</taxon>
        <taxon>Cucurbitaceae</taxon>
        <taxon>Cucurbiteae</taxon>
        <taxon>Cucurbita</taxon>
    </lineage>
</organism>
<evidence type="ECO:0000256" key="1">
    <source>
        <dbReference type="SAM" id="MobiDB-lite"/>
    </source>
</evidence>
<accession>A0AAV6PA65</accession>
<feature type="compositionally biased region" description="Basic and acidic residues" evidence="1">
    <location>
        <begin position="182"/>
        <end position="202"/>
    </location>
</feature>
<dbReference type="Proteomes" id="UP000685013">
    <property type="component" value="Chromosome 1"/>
</dbReference>
<comment type="caution">
    <text evidence="2">The sequence shown here is derived from an EMBL/GenBank/DDBJ whole genome shotgun (WGS) entry which is preliminary data.</text>
</comment>